<reference evidence="1 2" key="1">
    <citation type="submission" date="2021-06" db="EMBL/GenBank/DDBJ databases">
        <title>Caerostris extrusa draft genome.</title>
        <authorList>
            <person name="Kono N."/>
            <person name="Arakawa K."/>
        </authorList>
    </citation>
    <scope>NUCLEOTIDE SEQUENCE [LARGE SCALE GENOMIC DNA]</scope>
</reference>
<name>A0AAV4SEW6_CAEEX</name>
<accession>A0AAV4SEW6</accession>
<proteinExistence type="predicted"/>
<organism evidence="1 2">
    <name type="scientific">Caerostris extrusa</name>
    <name type="common">Bark spider</name>
    <name type="synonym">Caerostris bankana</name>
    <dbReference type="NCBI Taxonomy" id="172846"/>
    <lineage>
        <taxon>Eukaryota</taxon>
        <taxon>Metazoa</taxon>
        <taxon>Ecdysozoa</taxon>
        <taxon>Arthropoda</taxon>
        <taxon>Chelicerata</taxon>
        <taxon>Arachnida</taxon>
        <taxon>Araneae</taxon>
        <taxon>Araneomorphae</taxon>
        <taxon>Entelegynae</taxon>
        <taxon>Araneoidea</taxon>
        <taxon>Araneidae</taxon>
        <taxon>Caerostris</taxon>
    </lineage>
</organism>
<dbReference type="AlphaFoldDB" id="A0AAV4SEW6"/>
<evidence type="ECO:0000313" key="2">
    <source>
        <dbReference type="Proteomes" id="UP001054945"/>
    </source>
</evidence>
<evidence type="ECO:0000313" key="1">
    <source>
        <dbReference type="EMBL" id="GIY30972.1"/>
    </source>
</evidence>
<protein>
    <submittedName>
        <fullName evidence="1">Uncharacterized protein</fullName>
    </submittedName>
</protein>
<keyword evidence="2" id="KW-1185">Reference proteome</keyword>
<comment type="caution">
    <text evidence="1">The sequence shown here is derived from an EMBL/GenBank/DDBJ whole genome shotgun (WGS) entry which is preliminary data.</text>
</comment>
<dbReference type="Proteomes" id="UP001054945">
    <property type="component" value="Unassembled WGS sequence"/>
</dbReference>
<sequence length="85" mass="9921">MLFCVPWGHWFFISFVLHPSRPDDGLPVLTLEHKILGGLARSRLVRKKYIEGLPKELLQRKGLANLVYHKCFSKLVGEQEYSKFH</sequence>
<dbReference type="EMBL" id="BPLR01009302">
    <property type="protein sequence ID" value="GIY30972.1"/>
    <property type="molecule type" value="Genomic_DNA"/>
</dbReference>
<gene>
    <name evidence="1" type="ORF">CEXT_185521</name>
</gene>